<protein>
    <recommendedName>
        <fullName evidence="2">Disease resistance protein Roq1-like winged-helix domain-containing protein</fullName>
    </recommendedName>
</protein>
<dbReference type="InterPro" id="IPR058192">
    <property type="entry name" value="WHD_ROQ1-like"/>
</dbReference>
<dbReference type="SUPFAM" id="SSF52058">
    <property type="entry name" value="L domain-like"/>
    <property type="match status" value="1"/>
</dbReference>
<reference evidence="3" key="1">
    <citation type="submission" date="2023-03" db="EMBL/GenBank/DDBJ databases">
        <title>Chromosome-scale reference genome and RAD-based genetic map of yellow starthistle (Centaurea solstitialis) reveal putative structural variation and QTLs associated with invader traits.</title>
        <authorList>
            <person name="Reatini B."/>
            <person name="Cang F.A."/>
            <person name="Jiang Q."/>
            <person name="Mckibben M.T.W."/>
            <person name="Barker M.S."/>
            <person name="Rieseberg L.H."/>
            <person name="Dlugosch K.M."/>
        </authorList>
    </citation>
    <scope>NUCLEOTIDE SEQUENCE</scope>
    <source>
        <strain evidence="3">CAN-66</strain>
        <tissue evidence="3">Leaf</tissue>
    </source>
</reference>
<dbReference type="PANTHER" id="PTHR11017:SF313">
    <property type="entry name" value="TIR DOMAIN, P-LOOP CONTAINING NUCLEOSIDE TRIPHOSPHATE HYDROLASE"/>
    <property type="match status" value="1"/>
</dbReference>
<dbReference type="InterPro" id="IPR044974">
    <property type="entry name" value="Disease_R_plants"/>
</dbReference>
<evidence type="ECO:0000256" key="1">
    <source>
        <dbReference type="ARBA" id="ARBA00022737"/>
    </source>
</evidence>
<evidence type="ECO:0000259" key="2">
    <source>
        <dbReference type="Pfam" id="PF23282"/>
    </source>
</evidence>
<proteinExistence type="predicted"/>
<evidence type="ECO:0000313" key="4">
    <source>
        <dbReference type="Proteomes" id="UP001172457"/>
    </source>
</evidence>
<dbReference type="InterPro" id="IPR027417">
    <property type="entry name" value="P-loop_NTPase"/>
</dbReference>
<sequence length="919" mass="105188">MSTLHESRQSSVIAFTVTENVWLRIGLAKEADFIEEIVTNIHRRLGVLISSPQPLLIGIGYDIEYVTTWLKDGSSHTADILTILGMGGIGKTTLAKCVYRLNCGEFQKMSFIEGISSLDQLVALLGKKGFHPGCKVIITTQDASLTEKYFLDLEVQPKHTKCFLEGLYPYESLNLLSLSAFKCNNPKEGYEEVSEKLVEYCGGHHWLVKFWERLYVIKIESTETILKACELHTVLGIMNLVDRSLLSIDSDNKLMMHQLVQETGRDMVRQESPDMPEKRSRLWCHEESLKVFETKKGEGHGTENVQGLVLDMRTLEKDKLYELETDALTKMDHLMLLQLNFVHQLLGSYKNFPQDLRWLCMHGFPLEYIPRDLQLENLVILDMSYSRLVSFDLSYSDPQRIENTQKLTGLGSIWEQVCSLCGLLELPIPENRQKLIESDSKDKPLLRSLKILNLSYSEQLRSLGGFSEFPTLERLILSNCVSLIEVCDSIKQCDGLYLIDLSYCNEAGKFLRTIEKVKNVKILNLDGCNLSEFPTEMSDLELVEMGKANNIVMNPQASSSAVVEVIPRDFRSFRICLPSSLVCMSLKDNHLSNESFPMDMSSLFMLKELYLDGNDIVSMPKCVRTLPRIEKLSIGNCDRLETIEHPPRTLKHLIFAIYWPLGKVVFDPDMSPIKLSGTRSEGPFIEGMFKEANMADVQEELLHSLGWSDLDFTNIHPVGGTSGIKMVYEFGIFSTMFEGREMPNWISERSEGSSVSFTIPSSPNNLRGLNFWVMLKVSAVITTFSSNIKIRNITKNRTWIYTYLEFFRYTMRGKLVHLSHWMFSKNEMEDGDQITISIDNPWARECGMELMYDDGRNKMEEEEDVLGYYKSWNYIIGDDLSPFRKATPEEEYQLNRCHFLGYGSGSKYVGTYVVYKYTY</sequence>
<keyword evidence="4" id="KW-1185">Reference proteome</keyword>
<dbReference type="EMBL" id="JARYMX010000003">
    <property type="protein sequence ID" value="KAJ9558899.1"/>
    <property type="molecule type" value="Genomic_DNA"/>
</dbReference>
<dbReference type="SUPFAM" id="SSF52540">
    <property type="entry name" value="P-loop containing nucleoside triphosphate hydrolases"/>
    <property type="match status" value="1"/>
</dbReference>
<evidence type="ECO:0000313" key="3">
    <source>
        <dbReference type="EMBL" id="KAJ9558899.1"/>
    </source>
</evidence>
<dbReference type="InterPro" id="IPR032675">
    <property type="entry name" value="LRR_dom_sf"/>
</dbReference>
<dbReference type="GO" id="GO:0006952">
    <property type="term" value="P:defense response"/>
    <property type="evidence" value="ECO:0007669"/>
    <property type="project" value="InterPro"/>
</dbReference>
<feature type="domain" description="Disease resistance protein Roq1-like winged-helix" evidence="2">
    <location>
        <begin position="217"/>
        <end position="272"/>
    </location>
</feature>
<dbReference type="PRINTS" id="PR00364">
    <property type="entry name" value="DISEASERSIST"/>
</dbReference>
<dbReference type="Proteomes" id="UP001172457">
    <property type="component" value="Chromosome 3"/>
</dbReference>
<gene>
    <name evidence="3" type="ORF">OSB04_013513</name>
</gene>
<dbReference type="Gene3D" id="3.80.10.10">
    <property type="entry name" value="Ribonuclease Inhibitor"/>
    <property type="match status" value="1"/>
</dbReference>
<dbReference type="Gene3D" id="3.40.50.300">
    <property type="entry name" value="P-loop containing nucleotide triphosphate hydrolases"/>
    <property type="match status" value="1"/>
</dbReference>
<dbReference type="PANTHER" id="PTHR11017">
    <property type="entry name" value="LEUCINE-RICH REPEAT-CONTAINING PROTEIN"/>
    <property type="match status" value="1"/>
</dbReference>
<keyword evidence="1" id="KW-0677">Repeat</keyword>
<comment type="caution">
    <text evidence="3">The sequence shown here is derived from an EMBL/GenBank/DDBJ whole genome shotgun (WGS) entry which is preliminary data.</text>
</comment>
<dbReference type="AlphaFoldDB" id="A0AA38TDG0"/>
<name>A0AA38TDG0_9ASTR</name>
<accession>A0AA38TDG0</accession>
<dbReference type="Pfam" id="PF23282">
    <property type="entry name" value="WHD_ROQ1"/>
    <property type="match status" value="1"/>
</dbReference>
<organism evidence="3 4">
    <name type="scientific">Centaurea solstitialis</name>
    <name type="common">yellow star-thistle</name>
    <dbReference type="NCBI Taxonomy" id="347529"/>
    <lineage>
        <taxon>Eukaryota</taxon>
        <taxon>Viridiplantae</taxon>
        <taxon>Streptophyta</taxon>
        <taxon>Embryophyta</taxon>
        <taxon>Tracheophyta</taxon>
        <taxon>Spermatophyta</taxon>
        <taxon>Magnoliopsida</taxon>
        <taxon>eudicotyledons</taxon>
        <taxon>Gunneridae</taxon>
        <taxon>Pentapetalae</taxon>
        <taxon>asterids</taxon>
        <taxon>campanulids</taxon>
        <taxon>Asterales</taxon>
        <taxon>Asteraceae</taxon>
        <taxon>Carduoideae</taxon>
        <taxon>Cardueae</taxon>
        <taxon>Centaureinae</taxon>
        <taxon>Centaurea</taxon>
    </lineage>
</organism>